<dbReference type="GO" id="GO:0003677">
    <property type="term" value="F:DNA binding"/>
    <property type="evidence" value="ECO:0007669"/>
    <property type="project" value="InterPro"/>
</dbReference>
<evidence type="ECO:0000313" key="1">
    <source>
        <dbReference type="EMBL" id="NRF21091.1"/>
    </source>
</evidence>
<gene>
    <name evidence="1" type="ORF">FOB26_18710</name>
</gene>
<sequence>MSQKTLGELENGVSSLIERNLQLVDFYVANGIEFLGDAQIGKVIHCAGARWSSPTGPDAPDELKLKFRGEDQAINFGAARALVQKSQVYLAAALEVSKATIQQLEGNSIGPHAPAYEKLKRWYEKEGITFTGWGDVATGKFFGVGVRWTRIKAISEQWSENT</sequence>
<dbReference type="Proteomes" id="UP001155820">
    <property type="component" value="Unassembled WGS sequence"/>
</dbReference>
<accession>A0AA44ELQ5</accession>
<dbReference type="Gene3D" id="1.10.260.40">
    <property type="entry name" value="lambda repressor-like DNA-binding domains"/>
    <property type="match status" value="1"/>
</dbReference>
<protein>
    <submittedName>
        <fullName evidence="1">XRE family transcriptional regulator</fullName>
    </submittedName>
</protein>
<proteinExistence type="predicted"/>
<keyword evidence="2" id="KW-1185">Reference proteome</keyword>
<dbReference type="AlphaFoldDB" id="A0AA44ELQ5"/>
<organism evidence="1 2">
    <name type="scientific">Agrobacterium pusense</name>
    <dbReference type="NCBI Taxonomy" id="648995"/>
    <lineage>
        <taxon>Bacteria</taxon>
        <taxon>Pseudomonadati</taxon>
        <taxon>Pseudomonadota</taxon>
        <taxon>Alphaproteobacteria</taxon>
        <taxon>Hyphomicrobiales</taxon>
        <taxon>Rhizobiaceae</taxon>
        <taxon>Rhizobium/Agrobacterium group</taxon>
        <taxon>Agrobacterium</taxon>
    </lineage>
</organism>
<dbReference type="InterPro" id="IPR010982">
    <property type="entry name" value="Lambda_DNA-bd_dom_sf"/>
</dbReference>
<name>A0AA44ELQ5_9HYPH</name>
<dbReference type="EMBL" id="JABRWM010000006">
    <property type="protein sequence ID" value="NRF21091.1"/>
    <property type="molecule type" value="Genomic_DNA"/>
</dbReference>
<evidence type="ECO:0000313" key="2">
    <source>
        <dbReference type="Proteomes" id="UP001155820"/>
    </source>
</evidence>
<reference evidence="1" key="1">
    <citation type="submission" date="2019-07" db="EMBL/GenBank/DDBJ databases">
        <title>FDA dAtabase for Regulatory Grade micrObial Sequences (FDA-ARGOS): Supporting development and validation of Infectious Disease Dx tests.</title>
        <authorList>
            <person name="Bachman M."/>
            <person name="Young C."/>
            <person name="Tallon L."/>
            <person name="Sadzewicz L."/>
            <person name="Vavikolanu K."/>
            <person name="Mehta A."/>
            <person name="Aluvathingal J."/>
            <person name="Nadendla S."/>
            <person name="Nandy P."/>
            <person name="Geyer C."/>
            <person name="Yan Y."/>
            <person name="Sichtig H."/>
        </authorList>
    </citation>
    <scope>NUCLEOTIDE SEQUENCE</scope>
    <source>
        <strain evidence="1">FDAARGOS_618</strain>
    </source>
</reference>
<dbReference type="RefSeq" id="WP_172873426.1">
    <property type="nucleotide sequence ID" value="NZ_JABRWL010000005.1"/>
</dbReference>
<comment type="caution">
    <text evidence="1">The sequence shown here is derived from an EMBL/GenBank/DDBJ whole genome shotgun (WGS) entry which is preliminary data.</text>
</comment>